<evidence type="ECO:0000256" key="14">
    <source>
        <dbReference type="ARBA" id="ARBA00023136"/>
    </source>
</evidence>
<dbReference type="Pfam" id="PF00512">
    <property type="entry name" value="HisKA"/>
    <property type="match status" value="1"/>
</dbReference>
<evidence type="ECO:0000256" key="12">
    <source>
        <dbReference type="ARBA" id="ARBA00022989"/>
    </source>
</evidence>
<evidence type="ECO:0000256" key="15">
    <source>
        <dbReference type="SAM" id="Phobius"/>
    </source>
</evidence>
<dbReference type="InterPro" id="IPR005467">
    <property type="entry name" value="His_kinase_dom"/>
</dbReference>
<dbReference type="InterPro" id="IPR036097">
    <property type="entry name" value="HisK_dim/P_sf"/>
</dbReference>
<feature type="transmembrane region" description="Helical" evidence="15">
    <location>
        <begin position="156"/>
        <end position="179"/>
    </location>
</feature>
<dbReference type="EMBL" id="JAAAUB010000014">
    <property type="protein sequence ID" value="NMH17272.1"/>
    <property type="molecule type" value="Genomic_DNA"/>
</dbReference>
<comment type="caution">
    <text evidence="18">The sequence shown here is derived from an EMBL/GenBank/DDBJ whole genome shotgun (WGS) entry which is preliminary data.</text>
</comment>
<name>A0ABX1QMS8_9PROT</name>
<dbReference type="InterPro" id="IPR003594">
    <property type="entry name" value="HATPase_dom"/>
</dbReference>
<dbReference type="CDD" id="cd00082">
    <property type="entry name" value="HisKA"/>
    <property type="match status" value="1"/>
</dbReference>
<organism evidence="18 19">
    <name type="scientific">Tepidiphilus baoligensis</name>
    <dbReference type="NCBI Taxonomy" id="2698687"/>
    <lineage>
        <taxon>Bacteria</taxon>
        <taxon>Pseudomonadati</taxon>
        <taxon>Pseudomonadota</taxon>
        <taxon>Hydrogenophilia</taxon>
        <taxon>Hydrogenophilales</taxon>
        <taxon>Hydrogenophilaceae</taxon>
        <taxon>Tepidiphilus</taxon>
    </lineage>
</organism>
<dbReference type="Pfam" id="PF00672">
    <property type="entry name" value="HAMP"/>
    <property type="match status" value="1"/>
</dbReference>
<comment type="subcellular location">
    <subcellularLocation>
        <location evidence="2">Cell inner membrane</location>
        <topology evidence="2">Multi-pass membrane protein</topology>
    </subcellularLocation>
</comment>
<gene>
    <name evidence="18" type="ORF">GV368_09220</name>
</gene>
<keyword evidence="13" id="KW-0902">Two-component regulatory system</keyword>
<evidence type="ECO:0000256" key="8">
    <source>
        <dbReference type="ARBA" id="ARBA00022692"/>
    </source>
</evidence>
<dbReference type="SUPFAM" id="SSF47384">
    <property type="entry name" value="Homodimeric domain of signal transducing histidine kinase"/>
    <property type="match status" value="1"/>
</dbReference>
<evidence type="ECO:0000256" key="10">
    <source>
        <dbReference type="ARBA" id="ARBA00022777"/>
    </source>
</evidence>
<comment type="catalytic activity">
    <reaction evidence="1">
        <text>ATP + protein L-histidine = ADP + protein N-phospho-L-histidine.</text>
        <dbReference type="EC" id="2.7.13.3"/>
    </reaction>
</comment>
<evidence type="ECO:0000256" key="3">
    <source>
        <dbReference type="ARBA" id="ARBA00012438"/>
    </source>
</evidence>
<dbReference type="PRINTS" id="PR00344">
    <property type="entry name" value="BCTRLSENSOR"/>
</dbReference>
<evidence type="ECO:0000256" key="2">
    <source>
        <dbReference type="ARBA" id="ARBA00004429"/>
    </source>
</evidence>
<feature type="domain" description="HAMP" evidence="17">
    <location>
        <begin position="180"/>
        <end position="233"/>
    </location>
</feature>
<evidence type="ECO:0000256" key="9">
    <source>
        <dbReference type="ARBA" id="ARBA00022741"/>
    </source>
</evidence>
<dbReference type="PANTHER" id="PTHR44936">
    <property type="entry name" value="SENSOR PROTEIN CREC"/>
    <property type="match status" value="1"/>
</dbReference>
<dbReference type="InterPro" id="IPR036890">
    <property type="entry name" value="HATPase_C_sf"/>
</dbReference>
<evidence type="ECO:0000256" key="13">
    <source>
        <dbReference type="ARBA" id="ARBA00023012"/>
    </source>
</evidence>
<dbReference type="InterPro" id="IPR050980">
    <property type="entry name" value="2C_sensor_his_kinase"/>
</dbReference>
<dbReference type="RefSeq" id="WP_169116319.1">
    <property type="nucleotide sequence ID" value="NZ_JAAAUB010000014.1"/>
</dbReference>
<evidence type="ECO:0000256" key="6">
    <source>
        <dbReference type="ARBA" id="ARBA00022553"/>
    </source>
</evidence>
<dbReference type="SMART" id="SM00388">
    <property type="entry name" value="HisKA"/>
    <property type="match status" value="1"/>
</dbReference>
<dbReference type="SMART" id="SM00387">
    <property type="entry name" value="HATPase_c"/>
    <property type="match status" value="1"/>
</dbReference>
<keyword evidence="7" id="KW-0808">Transferase</keyword>
<dbReference type="PROSITE" id="PS50109">
    <property type="entry name" value="HIS_KIN"/>
    <property type="match status" value="1"/>
</dbReference>
<keyword evidence="11" id="KW-0067">ATP-binding</keyword>
<dbReference type="InterPro" id="IPR003661">
    <property type="entry name" value="HisK_dim/P_dom"/>
</dbReference>
<keyword evidence="14 15" id="KW-0472">Membrane</keyword>
<feature type="domain" description="Histidine kinase" evidence="16">
    <location>
        <begin position="241"/>
        <end position="442"/>
    </location>
</feature>
<dbReference type="Pfam" id="PF02518">
    <property type="entry name" value="HATPase_c"/>
    <property type="match status" value="1"/>
</dbReference>
<evidence type="ECO:0000259" key="17">
    <source>
        <dbReference type="PROSITE" id="PS50885"/>
    </source>
</evidence>
<keyword evidence="8 15" id="KW-0812">Transmembrane</keyword>
<accession>A0ABX1QMS8</accession>
<evidence type="ECO:0000256" key="7">
    <source>
        <dbReference type="ARBA" id="ARBA00022679"/>
    </source>
</evidence>
<dbReference type="SUPFAM" id="SSF55874">
    <property type="entry name" value="ATPase domain of HSP90 chaperone/DNA topoisomerase II/histidine kinase"/>
    <property type="match status" value="1"/>
</dbReference>
<dbReference type="PANTHER" id="PTHR44936:SF5">
    <property type="entry name" value="SENSOR HISTIDINE KINASE ENVZ"/>
    <property type="match status" value="1"/>
</dbReference>
<dbReference type="PROSITE" id="PS50885">
    <property type="entry name" value="HAMP"/>
    <property type="match status" value="1"/>
</dbReference>
<protein>
    <recommendedName>
        <fullName evidence="3">histidine kinase</fullName>
        <ecNumber evidence="3">2.7.13.3</ecNumber>
    </recommendedName>
</protein>
<keyword evidence="12 15" id="KW-1133">Transmembrane helix</keyword>
<sequence>MSLIPLLSFGRRLRTRLAWVVSAAVVALFALTLALLAYQSRASAEVRLQRDAAQALARAVAVMEALPWSERPMAAQYWEFAPLIVAPAAPPPRARPLPLPPVWHETLANFFSLEDLSFWEIETEAGSRRGATVILEDGTPLSALLPPQLHRPQPNLPWRIVTALALAGIGTWLITLWALRRVTSPLERLIGALETFATPQASATPLPEHGPYEVVLTARTLNALRERIEQLLAARTALLAGIAHDLRTPLARIRLRVEVLPEDEIRNGIERDLADMQKLIDLSLDYARSLTPHLEYQEVDLNEFVTDLVALYRESGVEIETILPAPPLSATVDPAALGRILSNLLDNASRYGTRVRLTLRPSAERTCEFTIEDDGPGIPRESRRAVLEPFVRLDPSRNYDTGGTGLGLAIAVNLARAMNGTLVLEDSALGGLCARLMLPCEPATGCGGGHGSL</sequence>
<keyword evidence="19" id="KW-1185">Reference proteome</keyword>
<reference evidence="18 19" key="1">
    <citation type="journal article" date="2020" name="Curr. Microbiol.">
        <title>Tepidiphilus baoligensis sp. nov., a Novel Bacterium of the Family Hydrogenophilaceae Isolated from an Oil Reservoir.</title>
        <authorList>
            <person name="Zhang X."/>
            <person name="Wang G."/>
            <person name="Ma X."/>
            <person name="Yu J."/>
            <person name="You J."/>
            <person name="Xue Y."/>
            <person name="Ma Y."/>
        </authorList>
    </citation>
    <scope>NUCLEOTIDE SEQUENCE [LARGE SCALE GENOMIC DNA]</scope>
    <source>
        <strain evidence="18 19">B18-69</strain>
    </source>
</reference>
<keyword evidence="10" id="KW-0418">Kinase</keyword>
<evidence type="ECO:0000256" key="5">
    <source>
        <dbReference type="ARBA" id="ARBA00022519"/>
    </source>
</evidence>
<evidence type="ECO:0000313" key="19">
    <source>
        <dbReference type="Proteomes" id="UP000669605"/>
    </source>
</evidence>
<evidence type="ECO:0000256" key="11">
    <source>
        <dbReference type="ARBA" id="ARBA00022840"/>
    </source>
</evidence>
<keyword evidence="4" id="KW-1003">Cell membrane</keyword>
<evidence type="ECO:0000313" key="18">
    <source>
        <dbReference type="EMBL" id="NMH17272.1"/>
    </source>
</evidence>
<keyword evidence="9" id="KW-0547">Nucleotide-binding</keyword>
<dbReference type="EC" id="2.7.13.3" evidence="3"/>
<dbReference type="InterPro" id="IPR004358">
    <property type="entry name" value="Sig_transdc_His_kin-like_C"/>
</dbReference>
<dbReference type="Gene3D" id="1.10.287.130">
    <property type="match status" value="1"/>
</dbReference>
<dbReference type="SMART" id="SM00304">
    <property type="entry name" value="HAMP"/>
    <property type="match status" value="1"/>
</dbReference>
<evidence type="ECO:0000256" key="4">
    <source>
        <dbReference type="ARBA" id="ARBA00022475"/>
    </source>
</evidence>
<dbReference type="Gene3D" id="3.30.565.10">
    <property type="entry name" value="Histidine kinase-like ATPase, C-terminal domain"/>
    <property type="match status" value="1"/>
</dbReference>
<proteinExistence type="predicted"/>
<evidence type="ECO:0000256" key="1">
    <source>
        <dbReference type="ARBA" id="ARBA00000085"/>
    </source>
</evidence>
<keyword evidence="6" id="KW-0597">Phosphoprotein</keyword>
<dbReference type="Proteomes" id="UP000669605">
    <property type="component" value="Unassembled WGS sequence"/>
</dbReference>
<keyword evidence="5" id="KW-0997">Cell inner membrane</keyword>
<evidence type="ECO:0000259" key="16">
    <source>
        <dbReference type="PROSITE" id="PS50109"/>
    </source>
</evidence>
<dbReference type="InterPro" id="IPR003660">
    <property type="entry name" value="HAMP_dom"/>
</dbReference>